<dbReference type="InterPro" id="IPR005738">
    <property type="entry name" value="TopoIII"/>
</dbReference>
<dbReference type="CDD" id="cd03362">
    <property type="entry name" value="TOPRIM_TopoIA_TopoIII"/>
    <property type="match status" value="1"/>
</dbReference>
<dbReference type="PANTHER" id="PTHR11390">
    <property type="entry name" value="PROKARYOTIC DNA TOPOISOMERASE"/>
    <property type="match status" value="1"/>
</dbReference>
<dbReference type="GO" id="GO:0006310">
    <property type="term" value="P:DNA recombination"/>
    <property type="evidence" value="ECO:0007669"/>
    <property type="project" value="TreeGrafter"/>
</dbReference>
<dbReference type="Gene3D" id="2.70.20.10">
    <property type="entry name" value="Topoisomerase I, domain 3"/>
    <property type="match status" value="1"/>
</dbReference>
<feature type="domain" description="Toprim" evidence="12">
    <location>
        <begin position="1"/>
        <end position="134"/>
    </location>
</feature>
<evidence type="ECO:0000256" key="6">
    <source>
        <dbReference type="ARBA" id="ARBA00023125"/>
    </source>
</evidence>
<dbReference type="InterPro" id="IPR000380">
    <property type="entry name" value="Topo_IA"/>
</dbReference>
<reference evidence="14" key="2">
    <citation type="journal article" date="2021" name="PeerJ">
        <title>Extensive microbial diversity within the chicken gut microbiome revealed by metagenomics and culture.</title>
        <authorList>
            <person name="Gilroy R."/>
            <person name="Ravi A."/>
            <person name="Getino M."/>
            <person name="Pursley I."/>
            <person name="Horton D.L."/>
            <person name="Alikhan N.F."/>
            <person name="Baker D."/>
            <person name="Gharbi K."/>
            <person name="Hall N."/>
            <person name="Watson M."/>
            <person name="Adriaenssens E.M."/>
            <person name="Foster-Nyarko E."/>
            <person name="Jarju S."/>
            <person name="Secka A."/>
            <person name="Antonio M."/>
            <person name="Oren A."/>
            <person name="Chaudhuri R.R."/>
            <person name="La Ragione R."/>
            <person name="Hildebrand F."/>
            <person name="Pallen M.J."/>
        </authorList>
    </citation>
    <scope>NUCLEOTIDE SEQUENCE</scope>
    <source>
        <strain evidence="14">USAMLcec3-3695</strain>
    </source>
</reference>
<dbReference type="NCBIfam" id="NF005829">
    <property type="entry name" value="PRK07726.1"/>
    <property type="match status" value="1"/>
</dbReference>
<dbReference type="PROSITE" id="PS52039">
    <property type="entry name" value="TOPO_IA_2"/>
    <property type="match status" value="1"/>
</dbReference>
<evidence type="ECO:0000313" key="15">
    <source>
        <dbReference type="Proteomes" id="UP000824109"/>
    </source>
</evidence>
<dbReference type="PRINTS" id="PR00417">
    <property type="entry name" value="PRTPISMRASEI"/>
</dbReference>
<comment type="caution">
    <text evidence="14">The sequence shown here is derived from an EMBL/GenBank/DDBJ whole genome shotgun (WGS) entry which is preliminary data.</text>
</comment>
<dbReference type="EMBL" id="DVNB01000039">
    <property type="protein sequence ID" value="HIU56907.1"/>
    <property type="molecule type" value="Genomic_DNA"/>
</dbReference>
<dbReference type="InterPro" id="IPR003602">
    <property type="entry name" value="Topo_IA_DNA-bd_dom"/>
</dbReference>
<evidence type="ECO:0000256" key="9">
    <source>
        <dbReference type="ARBA" id="ARBA00031985"/>
    </source>
</evidence>
<dbReference type="InterPro" id="IPR023405">
    <property type="entry name" value="Topo_IA_core_domain"/>
</dbReference>
<gene>
    <name evidence="14" type="ORF">IAA61_03715</name>
</gene>
<keyword evidence="4" id="KW-0479">Metal-binding</keyword>
<dbReference type="GO" id="GO:0003917">
    <property type="term" value="F:DNA topoisomerase type I (single strand cut, ATP-independent) activity"/>
    <property type="evidence" value="ECO:0007669"/>
    <property type="project" value="UniProtKB-EC"/>
</dbReference>
<evidence type="ECO:0000256" key="8">
    <source>
        <dbReference type="ARBA" id="ARBA00030003"/>
    </source>
</evidence>
<keyword evidence="6" id="KW-0238">DNA-binding</keyword>
<name>A0A9D1MBC7_9FIRM</name>
<dbReference type="Pfam" id="PF01751">
    <property type="entry name" value="Toprim"/>
    <property type="match status" value="1"/>
</dbReference>
<dbReference type="InterPro" id="IPR013826">
    <property type="entry name" value="Topo_IA_cen_sub3"/>
</dbReference>
<evidence type="ECO:0000256" key="7">
    <source>
        <dbReference type="ARBA" id="ARBA00023235"/>
    </source>
</evidence>
<comment type="similarity">
    <text evidence="2">Belongs to the type IA topoisomerase family.</text>
</comment>
<keyword evidence="7" id="KW-0413">Isomerase</keyword>
<evidence type="ECO:0000256" key="1">
    <source>
        <dbReference type="ARBA" id="ARBA00000213"/>
    </source>
</evidence>
<dbReference type="GO" id="GO:0046872">
    <property type="term" value="F:metal ion binding"/>
    <property type="evidence" value="ECO:0007669"/>
    <property type="project" value="UniProtKB-KW"/>
</dbReference>
<reference evidence="14" key="1">
    <citation type="submission" date="2020-10" db="EMBL/GenBank/DDBJ databases">
        <authorList>
            <person name="Gilroy R."/>
        </authorList>
    </citation>
    <scope>NUCLEOTIDE SEQUENCE</scope>
    <source>
        <strain evidence="14">USAMLcec3-3695</strain>
    </source>
</reference>
<evidence type="ECO:0000256" key="4">
    <source>
        <dbReference type="ARBA" id="ARBA00022723"/>
    </source>
</evidence>
<organism evidence="14 15">
    <name type="scientific">Candidatus Ornithomonoglobus merdipullorum</name>
    <dbReference type="NCBI Taxonomy" id="2840895"/>
    <lineage>
        <taxon>Bacteria</taxon>
        <taxon>Bacillati</taxon>
        <taxon>Bacillota</taxon>
        <taxon>Clostridia</taxon>
        <taxon>Candidatus Ornithomonoglobus</taxon>
    </lineage>
</organism>
<keyword evidence="5" id="KW-0799">Topoisomerase</keyword>
<evidence type="ECO:0000256" key="3">
    <source>
        <dbReference type="ARBA" id="ARBA00012891"/>
    </source>
</evidence>
<evidence type="ECO:0000256" key="2">
    <source>
        <dbReference type="ARBA" id="ARBA00009446"/>
    </source>
</evidence>
<evidence type="ECO:0000259" key="13">
    <source>
        <dbReference type="PROSITE" id="PS52039"/>
    </source>
</evidence>
<evidence type="ECO:0000256" key="5">
    <source>
        <dbReference type="ARBA" id="ARBA00023029"/>
    </source>
</evidence>
<dbReference type="Gene3D" id="1.10.290.10">
    <property type="entry name" value="Topoisomerase I, domain 4"/>
    <property type="match status" value="1"/>
</dbReference>
<evidence type="ECO:0000256" key="11">
    <source>
        <dbReference type="ARBA" id="ARBA00032877"/>
    </source>
</evidence>
<protein>
    <recommendedName>
        <fullName evidence="3">DNA topoisomerase</fullName>
        <ecNumber evidence="3">5.6.2.1</ecNumber>
    </recommendedName>
    <alternativeName>
        <fullName evidence="11">Omega-protein</fullName>
    </alternativeName>
    <alternativeName>
        <fullName evidence="10">Relaxing enzyme</fullName>
    </alternativeName>
    <alternativeName>
        <fullName evidence="8">Swivelase</fullName>
    </alternativeName>
    <alternativeName>
        <fullName evidence="9">Untwisting enzyme</fullName>
    </alternativeName>
</protein>
<dbReference type="EC" id="5.6.2.1" evidence="3"/>
<dbReference type="GO" id="GO:0006265">
    <property type="term" value="P:DNA topological change"/>
    <property type="evidence" value="ECO:0007669"/>
    <property type="project" value="InterPro"/>
</dbReference>
<dbReference type="AlphaFoldDB" id="A0A9D1MBC7"/>
<evidence type="ECO:0000313" key="14">
    <source>
        <dbReference type="EMBL" id="HIU56907.1"/>
    </source>
</evidence>
<dbReference type="CDD" id="cd00186">
    <property type="entry name" value="TOP1Ac"/>
    <property type="match status" value="1"/>
</dbReference>
<dbReference type="InterPro" id="IPR013497">
    <property type="entry name" value="Topo_IA_cen"/>
</dbReference>
<evidence type="ECO:0000256" key="10">
    <source>
        <dbReference type="ARBA" id="ARBA00032235"/>
    </source>
</evidence>
<dbReference type="InterPro" id="IPR013824">
    <property type="entry name" value="Topo_IA_cen_sub1"/>
</dbReference>
<dbReference type="InterPro" id="IPR013825">
    <property type="entry name" value="Topo_IA_cen_sub2"/>
</dbReference>
<dbReference type="SUPFAM" id="SSF56712">
    <property type="entry name" value="Prokaryotic type I DNA topoisomerase"/>
    <property type="match status" value="1"/>
</dbReference>
<dbReference type="SMART" id="SM00436">
    <property type="entry name" value="TOP1Bc"/>
    <property type="match status" value="1"/>
</dbReference>
<dbReference type="InterPro" id="IPR034144">
    <property type="entry name" value="TOPRIM_TopoIII"/>
</dbReference>
<accession>A0A9D1MBC7</accession>
<dbReference type="Gene3D" id="3.40.50.140">
    <property type="match status" value="1"/>
</dbReference>
<dbReference type="GO" id="GO:0003677">
    <property type="term" value="F:DNA binding"/>
    <property type="evidence" value="ECO:0007669"/>
    <property type="project" value="UniProtKB-KW"/>
</dbReference>
<feature type="domain" description="Topo IA-type catalytic" evidence="13">
    <location>
        <begin position="151"/>
        <end position="568"/>
    </location>
</feature>
<proteinExistence type="inferred from homology"/>
<sequence length="681" mass="76646">MKLVIAEKPSVAKSLSKVIGTNEHNDGYFSGGGYAVSWCFGHLAELAQAESYNESYGKWKYEDLPIIPDNWQYAVSEDKRRQFEIVSELMNKDDVTEVINACDAGREGELIFRTVYNLAGCDKPMKRLWISSMEDSAIRDGFNNLRPGREYDNLYNAALCRSKADWLVGINATRLFSVLYHRTLNVGRVISPTLAMIVQRESEINAFKSEPFYKVSLDFGSFKAESERYNNEETATSIAQTCNRDEAVVKSVERRKRSEKPPALYDLTTLQREANKSLGYTAQQTLDYLQSLYEKKLCTYPRTDSKFLTEDMKDTVSIIAAISAELLETTLPPNIDADRVCDNTKVSDHHAIVLTKSVKDIALSSLLAGEREILKLVARRTLCAVSEPYCYTETMAVISCGSKEFTAKDKFVTQLGWKMYLKAEQPDNNLTEITEGQILNTNYISVTEGKTTPPKHFTEDTILSAMEKAGEKDIPDEAERHGIGTPSTRAAVIEKLVSAGFVTRKKDKKFVSLIPNGIGVSLITILPEELQSPLLTAQWEQQLLMIEKGELTADEFMSAIENMVEMLVRDYKIIDGAEVLFPSGREVVGKCPRCGSDVTESKKGYFCEKHNCRFALWKDNRFLTSKRVGLTKIMVQKLLKDGRAYVSGIYSEKTGKKYDAYIVMTDDGTKTTFSLDFSKKE</sequence>
<dbReference type="Gene3D" id="1.10.460.10">
    <property type="entry name" value="Topoisomerase I, domain 2"/>
    <property type="match status" value="1"/>
</dbReference>
<dbReference type="PROSITE" id="PS50880">
    <property type="entry name" value="TOPRIM"/>
    <property type="match status" value="1"/>
</dbReference>
<comment type="catalytic activity">
    <reaction evidence="1">
        <text>ATP-independent breakage of single-stranded DNA, followed by passage and rejoining.</text>
        <dbReference type="EC" id="5.6.2.1"/>
    </reaction>
</comment>
<dbReference type="NCBIfam" id="TIGR01056">
    <property type="entry name" value="topB"/>
    <property type="match status" value="1"/>
</dbReference>
<dbReference type="PANTHER" id="PTHR11390:SF21">
    <property type="entry name" value="DNA TOPOISOMERASE 3-ALPHA"/>
    <property type="match status" value="1"/>
</dbReference>
<evidence type="ECO:0000259" key="12">
    <source>
        <dbReference type="PROSITE" id="PS50880"/>
    </source>
</evidence>
<dbReference type="InterPro" id="IPR006171">
    <property type="entry name" value="TOPRIM_dom"/>
</dbReference>
<dbReference type="Proteomes" id="UP000824109">
    <property type="component" value="Unassembled WGS sequence"/>
</dbReference>
<dbReference type="GO" id="GO:0043597">
    <property type="term" value="C:cytoplasmic replication fork"/>
    <property type="evidence" value="ECO:0007669"/>
    <property type="project" value="TreeGrafter"/>
</dbReference>
<dbReference type="Pfam" id="PF01131">
    <property type="entry name" value="Topoisom_bac"/>
    <property type="match status" value="1"/>
</dbReference>
<dbReference type="GO" id="GO:0006281">
    <property type="term" value="P:DNA repair"/>
    <property type="evidence" value="ECO:0007669"/>
    <property type="project" value="TreeGrafter"/>
</dbReference>
<dbReference type="SMART" id="SM00493">
    <property type="entry name" value="TOPRIM"/>
    <property type="match status" value="1"/>
</dbReference>
<dbReference type="InterPro" id="IPR003601">
    <property type="entry name" value="Topo_IA_2"/>
</dbReference>
<dbReference type="SMART" id="SM00437">
    <property type="entry name" value="TOP1Ac"/>
    <property type="match status" value="1"/>
</dbReference>